<protein>
    <recommendedName>
        <fullName evidence="5">Ribosomal RNA large subunit methyltransferase H</fullName>
        <ecNumber evidence="5">2.1.1.177</ecNumber>
    </recommendedName>
    <alternativeName>
        <fullName evidence="5">23S rRNA (pseudouridine1915-N3)-methyltransferase</fullName>
    </alternativeName>
    <alternativeName>
        <fullName evidence="5">23S rRNA m3Psi1915 methyltransferase</fullName>
    </alternativeName>
    <alternativeName>
        <fullName evidence="5">rRNA (pseudouridine-N3-)-methyltransferase RlmH</fullName>
    </alternativeName>
</protein>
<dbReference type="CDD" id="cd18081">
    <property type="entry name" value="RlmH-like"/>
    <property type="match status" value="1"/>
</dbReference>
<comment type="caution">
    <text evidence="6">The sequence shown here is derived from an EMBL/GenBank/DDBJ whole genome shotgun (WGS) entry which is preliminary data.</text>
</comment>
<feature type="binding site" evidence="5">
    <location>
        <position position="74"/>
    </location>
    <ligand>
        <name>S-adenosyl-L-methionine</name>
        <dbReference type="ChEBI" id="CHEBI:59789"/>
    </ligand>
</feature>
<dbReference type="Pfam" id="PF02590">
    <property type="entry name" value="SPOUT_MTase"/>
    <property type="match status" value="1"/>
</dbReference>
<evidence type="ECO:0000256" key="5">
    <source>
        <dbReference type="HAMAP-Rule" id="MF_00658"/>
    </source>
</evidence>
<dbReference type="GO" id="GO:0005737">
    <property type="term" value="C:cytoplasm"/>
    <property type="evidence" value="ECO:0007669"/>
    <property type="project" value="UniProtKB-SubCell"/>
</dbReference>
<keyword evidence="5" id="KW-0698">rRNA processing</keyword>
<keyword evidence="3 5" id="KW-0949">S-adenosyl-L-methionine</keyword>
<comment type="similarity">
    <text evidence="4 5">Belongs to the RNA methyltransferase RlmH family.</text>
</comment>
<dbReference type="GO" id="GO:0070038">
    <property type="term" value="F:rRNA (pseudouridine-N3-)-methyltransferase activity"/>
    <property type="evidence" value="ECO:0007669"/>
    <property type="project" value="UniProtKB-UniRule"/>
</dbReference>
<keyword evidence="1 5" id="KW-0489">Methyltransferase</keyword>
<comment type="subcellular location">
    <subcellularLocation>
        <location evidence="5">Cytoplasm</location>
    </subcellularLocation>
</comment>
<evidence type="ECO:0000313" key="7">
    <source>
        <dbReference type="Proteomes" id="UP000228859"/>
    </source>
</evidence>
<comment type="catalytic activity">
    <reaction evidence="5">
        <text>pseudouridine(1915) in 23S rRNA + S-adenosyl-L-methionine = N(3)-methylpseudouridine(1915) in 23S rRNA + S-adenosyl-L-homocysteine + H(+)</text>
        <dbReference type="Rhea" id="RHEA:42752"/>
        <dbReference type="Rhea" id="RHEA-COMP:10221"/>
        <dbReference type="Rhea" id="RHEA-COMP:10222"/>
        <dbReference type="ChEBI" id="CHEBI:15378"/>
        <dbReference type="ChEBI" id="CHEBI:57856"/>
        <dbReference type="ChEBI" id="CHEBI:59789"/>
        <dbReference type="ChEBI" id="CHEBI:65314"/>
        <dbReference type="ChEBI" id="CHEBI:74486"/>
        <dbReference type="EC" id="2.1.1.177"/>
    </reaction>
</comment>
<organism evidence="6 7">
    <name type="scientific">Sulfuricurvum kujiense</name>
    <dbReference type="NCBI Taxonomy" id="148813"/>
    <lineage>
        <taxon>Bacteria</taxon>
        <taxon>Pseudomonadati</taxon>
        <taxon>Campylobacterota</taxon>
        <taxon>Epsilonproteobacteria</taxon>
        <taxon>Campylobacterales</taxon>
        <taxon>Sulfurimonadaceae</taxon>
        <taxon>Sulfuricurvum</taxon>
    </lineage>
</organism>
<evidence type="ECO:0000256" key="4">
    <source>
        <dbReference type="ARBA" id="ARBA00038303"/>
    </source>
</evidence>
<gene>
    <name evidence="5" type="primary">rlmH</name>
    <name evidence="6" type="ORF">CFH83_03045</name>
</gene>
<dbReference type="InterPro" id="IPR029028">
    <property type="entry name" value="Alpha/beta_knot_MTases"/>
</dbReference>
<dbReference type="Proteomes" id="UP000228859">
    <property type="component" value="Unassembled WGS sequence"/>
</dbReference>
<dbReference type="PANTHER" id="PTHR33603:SF1">
    <property type="entry name" value="RIBOSOMAL RNA LARGE SUBUNIT METHYLTRANSFERASE H"/>
    <property type="match status" value="1"/>
</dbReference>
<dbReference type="EC" id="2.1.1.177" evidence="5"/>
<feature type="binding site" evidence="5">
    <location>
        <begin position="120"/>
        <end position="125"/>
    </location>
    <ligand>
        <name>S-adenosyl-L-methionine</name>
        <dbReference type="ChEBI" id="CHEBI:59789"/>
    </ligand>
</feature>
<feature type="binding site" evidence="5">
    <location>
        <position position="101"/>
    </location>
    <ligand>
        <name>S-adenosyl-L-methionine</name>
        <dbReference type="ChEBI" id="CHEBI:59789"/>
    </ligand>
</feature>
<dbReference type="InterPro" id="IPR029026">
    <property type="entry name" value="tRNA_m1G_MTases_N"/>
</dbReference>
<evidence type="ECO:0000256" key="2">
    <source>
        <dbReference type="ARBA" id="ARBA00022679"/>
    </source>
</evidence>
<dbReference type="SUPFAM" id="SSF75217">
    <property type="entry name" value="alpha/beta knot"/>
    <property type="match status" value="1"/>
</dbReference>
<dbReference type="InterPro" id="IPR003742">
    <property type="entry name" value="RlmH-like"/>
</dbReference>
<dbReference type="HAMAP" id="MF_00658">
    <property type="entry name" value="23SrRNA_methyltr_H"/>
    <property type="match status" value="1"/>
</dbReference>
<reference evidence="6 7" key="1">
    <citation type="journal article" date="2017" name="Front. Microbiol.">
        <title>Comparative Genomic Analysis of the Class Epsilonproteobacteria and Proposed Reclassification to Epsilonbacteraeota (phyl. nov.).</title>
        <authorList>
            <person name="Waite D.W."/>
            <person name="Vanwonterghem I."/>
            <person name="Rinke C."/>
            <person name="Parks D.H."/>
            <person name="Zhang Y."/>
            <person name="Takai K."/>
            <person name="Sievert S.M."/>
            <person name="Simon J."/>
            <person name="Campbell B.J."/>
            <person name="Hanson T.E."/>
            <person name="Woyke T."/>
            <person name="Klotz M.G."/>
            <person name="Hugenholtz P."/>
        </authorList>
    </citation>
    <scope>NUCLEOTIDE SEQUENCE [LARGE SCALE GENOMIC DNA]</scope>
    <source>
        <strain evidence="6">UBA12443</strain>
    </source>
</reference>
<proteinExistence type="inferred from homology"/>
<dbReference type="Gene3D" id="3.40.1280.10">
    <property type="match status" value="1"/>
</dbReference>
<evidence type="ECO:0000313" key="6">
    <source>
        <dbReference type="EMBL" id="DAB39041.1"/>
    </source>
</evidence>
<sequence>MNISIVSIAKKERSLYDPLYQDLMKMISRFAKVDDVELFPKEIVKAHTISAEASQAAYSKLLSPMLGKNYSIALHPEGKKMDSFAFSKLISDKISLQFFIGGAYGFEKSFVDQCDVAISLSDMTMSHKIAKAVLLEQIYRAYSLLANHPYHK</sequence>
<name>A0A2D3WCM5_9BACT</name>
<accession>A0A2D3WCM5</accession>
<keyword evidence="5" id="KW-0963">Cytoplasm</keyword>
<evidence type="ECO:0000256" key="1">
    <source>
        <dbReference type="ARBA" id="ARBA00022603"/>
    </source>
</evidence>
<keyword evidence="2 5" id="KW-0808">Transferase</keyword>
<dbReference type="AlphaFoldDB" id="A0A2D3WCM5"/>
<comment type="function">
    <text evidence="5">Specifically methylates the pseudouridine at position 1915 (m3Psi1915) in 23S rRNA.</text>
</comment>
<dbReference type="EMBL" id="DLUI01000046">
    <property type="protein sequence ID" value="DAB39041.1"/>
    <property type="molecule type" value="Genomic_DNA"/>
</dbReference>
<evidence type="ECO:0000256" key="3">
    <source>
        <dbReference type="ARBA" id="ARBA00022691"/>
    </source>
</evidence>
<dbReference type="PIRSF" id="PIRSF004505">
    <property type="entry name" value="MT_bac"/>
    <property type="match status" value="1"/>
</dbReference>
<dbReference type="RefSeq" id="WP_294893483.1">
    <property type="nucleotide sequence ID" value="NZ_DLUI01000046.1"/>
</dbReference>
<comment type="subunit">
    <text evidence="5">Homodimer.</text>
</comment>
<dbReference type="PANTHER" id="PTHR33603">
    <property type="entry name" value="METHYLTRANSFERASE"/>
    <property type="match status" value="1"/>
</dbReference>